<keyword evidence="5 6" id="KW-0687">Ribonucleoprotein</keyword>
<dbReference type="PIRSF" id="PIRSF002122">
    <property type="entry name" value="RPS7p_RPS7a_RPS5e_RPS7o"/>
    <property type="match status" value="1"/>
</dbReference>
<comment type="function">
    <text evidence="6">One of the primary rRNA binding proteins, it binds directly to 16S rRNA where it nucleates assembly of the head domain of the 30S subunit. Is located at the subunit interface close to the decoding center, probably blocks exit of the E-site tRNA.</text>
</comment>
<dbReference type="FunFam" id="1.10.455.10:FF:000001">
    <property type="entry name" value="30S ribosomal protein S7"/>
    <property type="match status" value="1"/>
</dbReference>
<dbReference type="GO" id="GO:0015935">
    <property type="term" value="C:small ribosomal subunit"/>
    <property type="evidence" value="ECO:0007669"/>
    <property type="project" value="InterPro"/>
</dbReference>
<dbReference type="GO" id="GO:0003735">
    <property type="term" value="F:structural constituent of ribosome"/>
    <property type="evidence" value="ECO:0007669"/>
    <property type="project" value="InterPro"/>
</dbReference>
<evidence type="ECO:0000256" key="2">
    <source>
        <dbReference type="ARBA" id="ARBA00022730"/>
    </source>
</evidence>
<evidence type="ECO:0000256" key="5">
    <source>
        <dbReference type="ARBA" id="ARBA00023274"/>
    </source>
</evidence>
<dbReference type="PROSITE" id="PS00052">
    <property type="entry name" value="RIBOSOMAL_S7"/>
    <property type="match status" value="1"/>
</dbReference>
<dbReference type="CDD" id="cd14869">
    <property type="entry name" value="uS7_Bacteria"/>
    <property type="match status" value="1"/>
</dbReference>
<dbReference type="PANTHER" id="PTHR11205">
    <property type="entry name" value="RIBOSOMAL PROTEIN S7"/>
    <property type="match status" value="1"/>
</dbReference>
<evidence type="ECO:0000256" key="1">
    <source>
        <dbReference type="ARBA" id="ARBA00007151"/>
    </source>
</evidence>
<comment type="subunit">
    <text evidence="6">Part of the 30S ribosomal subunit. Contacts proteins S9 and S11.</text>
</comment>
<gene>
    <name evidence="6" type="primary">rpsG</name>
    <name evidence="9" type="ORF">OP8BY_2322</name>
</gene>
<keyword evidence="4 6" id="KW-0689">Ribosomal protein</keyword>
<evidence type="ECO:0000313" key="10">
    <source>
        <dbReference type="Proteomes" id="UP000257323"/>
    </source>
</evidence>
<dbReference type="InterPro" id="IPR005717">
    <property type="entry name" value="Ribosomal_uS7_bac/org-type"/>
</dbReference>
<dbReference type="GO" id="GO:0000049">
    <property type="term" value="F:tRNA binding"/>
    <property type="evidence" value="ECO:0007669"/>
    <property type="project" value="UniProtKB-UniRule"/>
</dbReference>
<dbReference type="InterPro" id="IPR020606">
    <property type="entry name" value="Ribosomal_uS7_CS"/>
</dbReference>
<evidence type="ECO:0000256" key="6">
    <source>
        <dbReference type="HAMAP-Rule" id="MF_00480"/>
    </source>
</evidence>
<feature type="domain" description="Small ribosomal subunit protein uS7" evidence="8">
    <location>
        <begin position="2"/>
        <end position="149"/>
    </location>
</feature>
<dbReference type="EMBL" id="QUAH01000006">
    <property type="protein sequence ID" value="RFT15924.1"/>
    <property type="molecule type" value="Genomic_DNA"/>
</dbReference>
<reference evidence="9 10" key="1">
    <citation type="submission" date="2018-08" db="EMBL/GenBank/DDBJ databases">
        <title>Genome analysis of the thermophilic bacterium of the candidate phylum Aminicenantes from deep subsurface aquifer revealed its physiology and ecological role.</title>
        <authorList>
            <person name="Kadnikov V.V."/>
            <person name="Mardanov A.V."/>
            <person name="Beletsky A.V."/>
            <person name="Karnachuk O.V."/>
            <person name="Ravin N.V."/>
        </authorList>
    </citation>
    <scope>NUCLEOTIDE SEQUENCE [LARGE SCALE GENOMIC DNA]</scope>
    <source>
        <strain evidence="9">BY38</strain>
    </source>
</reference>
<dbReference type="Proteomes" id="UP000257323">
    <property type="component" value="Unassembled WGS sequence"/>
</dbReference>
<keyword evidence="2 6" id="KW-0699">rRNA-binding</keyword>
<dbReference type="SUPFAM" id="SSF47973">
    <property type="entry name" value="Ribosomal protein S7"/>
    <property type="match status" value="1"/>
</dbReference>
<sequence length="156" mass="17712">MPRRGIIRKRKPQPDPLYNSTLVGRLINLVLKKGKKSVAEDIIYGTLDLLKQRTKDDPLKVLEKAIDNVRPLLETKSRRVGGATYQVPVEVPEHRSISLGMRWLVKYAKERGGKSMQEKLAAEILDALANKGGAVKKREDTHKMAEANRAFAHYKW</sequence>
<evidence type="ECO:0000256" key="4">
    <source>
        <dbReference type="ARBA" id="ARBA00022980"/>
    </source>
</evidence>
<dbReference type="InterPro" id="IPR000235">
    <property type="entry name" value="Ribosomal_uS7"/>
</dbReference>
<dbReference type="InterPro" id="IPR036823">
    <property type="entry name" value="Ribosomal_uS7_dom_sf"/>
</dbReference>
<dbReference type="NCBIfam" id="TIGR01029">
    <property type="entry name" value="rpsG_bact"/>
    <property type="match status" value="1"/>
</dbReference>
<dbReference type="AlphaFoldDB" id="A0A3E2BMJ1"/>
<accession>A0A3E2BMJ1</accession>
<keyword evidence="3 6" id="KW-0694">RNA-binding</keyword>
<dbReference type="GO" id="GO:0019843">
    <property type="term" value="F:rRNA binding"/>
    <property type="evidence" value="ECO:0007669"/>
    <property type="project" value="UniProtKB-UniRule"/>
</dbReference>
<evidence type="ECO:0000259" key="8">
    <source>
        <dbReference type="Pfam" id="PF00177"/>
    </source>
</evidence>
<evidence type="ECO:0000313" key="9">
    <source>
        <dbReference type="EMBL" id="RFT15924.1"/>
    </source>
</evidence>
<organism evidence="9 10">
    <name type="scientific">Candidatus Saccharicenans subterraneus</name>
    <dbReference type="NCBI Taxonomy" id="2508984"/>
    <lineage>
        <taxon>Bacteria</taxon>
        <taxon>Candidatus Aminicenantota</taxon>
        <taxon>Candidatus Aminicenantia</taxon>
        <taxon>Candidatus Aminicenantales</taxon>
        <taxon>Candidatus Saccharicenantaceae</taxon>
        <taxon>Candidatus Saccharicenans</taxon>
    </lineage>
</organism>
<keyword evidence="6" id="KW-0820">tRNA-binding</keyword>
<dbReference type="InterPro" id="IPR023798">
    <property type="entry name" value="Ribosomal_uS7_dom"/>
</dbReference>
<evidence type="ECO:0000256" key="3">
    <source>
        <dbReference type="ARBA" id="ARBA00022884"/>
    </source>
</evidence>
<proteinExistence type="inferred from homology"/>
<dbReference type="Gene3D" id="1.10.455.10">
    <property type="entry name" value="Ribosomal protein S7 domain"/>
    <property type="match status" value="1"/>
</dbReference>
<dbReference type="GO" id="GO:0006412">
    <property type="term" value="P:translation"/>
    <property type="evidence" value="ECO:0007669"/>
    <property type="project" value="UniProtKB-UniRule"/>
</dbReference>
<protein>
    <recommendedName>
        <fullName evidence="6">Small ribosomal subunit protein uS7</fullName>
    </recommendedName>
</protein>
<dbReference type="Pfam" id="PF00177">
    <property type="entry name" value="Ribosomal_S7"/>
    <property type="match status" value="1"/>
</dbReference>
<comment type="caution">
    <text evidence="9">The sequence shown here is derived from an EMBL/GenBank/DDBJ whole genome shotgun (WGS) entry which is preliminary data.</text>
</comment>
<dbReference type="HAMAP" id="MF_00480_B">
    <property type="entry name" value="Ribosomal_uS7_B"/>
    <property type="match status" value="1"/>
</dbReference>
<comment type="similarity">
    <text evidence="1 6 7">Belongs to the universal ribosomal protein uS7 family.</text>
</comment>
<evidence type="ECO:0000256" key="7">
    <source>
        <dbReference type="RuleBase" id="RU003619"/>
    </source>
</evidence>
<name>A0A3E2BMJ1_9BACT</name>